<dbReference type="Pfam" id="PF25447">
    <property type="entry name" value="RING_ZNF598"/>
    <property type="match status" value="1"/>
</dbReference>
<dbReference type="Gene3D" id="3.30.40.10">
    <property type="entry name" value="Zinc/RING finger domain, C3HC4 (zinc finger)"/>
    <property type="match status" value="1"/>
</dbReference>
<dbReference type="EMBL" id="CAXLJM020000068">
    <property type="protein sequence ID" value="CAL8122875.1"/>
    <property type="molecule type" value="Genomic_DNA"/>
</dbReference>
<reference evidence="10 11" key="1">
    <citation type="submission" date="2024-08" db="EMBL/GenBank/DDBJ databases">
        <authorList>
            <person name="Cucini C."/>
            <person name="Frati F."/>
        </authorList>
    </citation>
    <scope>NUCLEOTIDE SEQUENCE [LARGE SCALE GENOMIC DNA]</scope>
</reference>
<proteinExistence type="inferred from homology"/>
<evidence type="ECO:0000313" key="11">
    <source>
        <dbReference type="Proteomes" id="UP001642540"/>
    </source>
</evidence>
<dbReference type="InterPro" id="IPR044288">
    <property type="entry name" value="ZNF598/HEL2"/>
</dbReference>
<evidence type="ECO:0000256" key="4">
    <source>
        <dbReference type="ARBA" id="ARBA00022771"/>
    </source>
</evidence>
<dbReference type="Pfam" id="PF23230">
    <property type="entry name" value="zf-C2H2_13"/>
    <property type="match status" value="1"/>
</dbReference>
<comment type="caution">
    <text evidence="10">The sequence shown here is derived from an EMBL/GenBank/DDBJ whole genome shotgun (WGS) entry which is preliminary data.</text>
</comment>
<evidence type="ECO:0000256" key="5">
    <source>
        <dbReference type="ARBA" id="ARBA00022833"/>
    </source>
</evidence>
<keyword evidence="5" id="KW-0862">Zinc</keyword>
<dbReference type="InterPro" id="IPR056437">
    <property type="entry name" value="Znf-C2H2_ZNF598/HEL2"/>
</dbReference>
<dbReference type="PROSITE" id="PS50089">
    <property type="entry name" value="ZF_RING_2"/>
    <property type="match status" value="1"/>
</dbReference>
<evidence type="ECO:0000313" key="10">
    <source>
        <dbReference type="EMBL" id="CAL8122875.1"/>
    </source>
</evidence>
<comment type="similarity">
    <text evidence="6">Belongs to the ZNF598/HEL2 family.</text>
</comment>
<dbReference type="PANTHER" id="PTHR22938">
    <property type="entry name" value="ZINC FINGER PROTEIN 598"/>
    <property type="match status" value="1"/>
</dbReference>
<feature type="compositionally biased region" description="Basic and acidic residues" evidence="8">
    <location>
        <begin position="275"/>
        <end position="297"/>
    </location>
</feature>
<dbReference type="SMART" id="SM00355">
    <property type="entry name" value="ZnF_C2H2"/>
    <property type="match status" value="4"/>
</dbReference>
<comment type="catalytic activity">
    <reaction evidence="1">
        <text>S-ubiquitinyl-[E2 ubiquitin-conjugating enzyme]-L-cysteine + [acceptor protein]-L-lysine = [E2 ubiquitin-conjugating enzyme]-L-cysteine + N(6)-ubiquitinyl-[acceptor protein]-L-lysine.</text>
        <dbReference type="EC" id="2.3.2.27"/>
    </reaction>
</comment>
<evidence type="ECO:0000256" key="3">
    <source>
        <dbReference type="ARBA" id="ARBA00012483"/>
    </source>
</evidence>
<name>A0ABP1RDE9_9HEXA</name>
<comment type="pathway">
    <text evidence="2">Protein modification; protein ubiquitination.</text>
</comment>
<evidence type="ECO:0000256" key="6">
    <source>
        <dbReference type="ARBA" id="ARBA00035113"/>
    </source>
</evidence>
<dbReference type="InterPro" id="IPR013083">
    <property type="entry name" value="Znf_RING/FYVE/PHD"/>
</dbReference>
<dbReference type="InterPro" id="IPR013087">
    <property type="entry name" value="Znf_C2H2_type"/>
</dbReference>
<feature type="compositionally biased region" description="Basic and acidic residues" evidence="8">
    <location>
        <begin position="517"/>
        <end position="532"/>
    </location>
</feature>
<dbReference type="InterPro" id="IPR041888">
    <property type="entry name" value="RING-HC_ZNF598/HEL2"/>
</dbReference>
<dbReference type="Proteomes" id="UP001642540">
    <property type="component" value="Unassembled WGS sequence"/>
</dbReference>
<dbReference type="CDD" id="cd16615">
    <property type="entry name" value="RING-HC_ZNF598"/>
    <property type="match status" value="1"/>
</dbReference>
<dbReference type="PROSITE" id="PS00028">
    <property type="entry name" value="ZINC_FINGER_C2H2_1"/>
    <property type="match status" value="1"/>
</dbReference>
<dbReference type="EC" id="2.3.2.27" evidence="3"/>
<feature type="region of interest" description="Disordered" evidence="8">
    <location>
        <begin position="396"/>
        <end position="562"/>
    </location>
</feature>
<dbReference type="SUPFAM" id="SSF57850">
    <property type="entry name" value="RING/U-box"/>
    <property type="match status" value="1"/>
</dbReference>
<gene>
    <name evidence="10" type="ORF">ODALV1_LOCUS19991</name>
</gene>
<feature type="compositionally biased region" description="Polar residues" evidence="8">
    <location>
        <begin position="400"/>
        <end position="431"/>
    </location>
</feature>
<feature type="region of interest" description="Disordered" evidence="8">
    <location>
        <begin position="577"/>
        <end position="608"/>
    </location>
</feature>
<feature type="region of interest" description="Disordered" evidence="8">
    <location>
        <begin position="275"/>
        <end position="300"/>
    </location>
</feature>
<feature type="compositionally biased region" description="Basic and acidic residues" evidence="8">
    <location>
        <begin position="497"/>
        <end position="508"/>
    </location>
</feature>
<protein>
    <recommendedName>
        <fullName evidence="3">RING-type E3 ubiquitin transferase</fullName>
        <ecNumber evidence="3">2.3.2.27</ecNumber>
    </recommendedName>
</protein>
<evidence type="ECO:0000256" key="1">
    <source>
        <dbReference type="ARBA" id="ARBA00000900"/>
    </source>
</evidence>
<dbReference type="InterPro" id="IPR001841">
    <property type="entry name" value="Znf_RING"/>
</dbReference>
<dbReference type="PANTHER" id="PTHR22938:SF0">
    <property type="entry name" value="E3 UBIQUITIN-PROTEIN LIGASE ZNF598"/>
    <property type="match status" value="1"/>
</dbReference>
<keyword evidence="4 7" id="KW-0479">Metal-binding</keyword>
<evidence type="ECO:0000256" key="7">
    <source>
        <dbReference type="PROSITE-ProRule" id="PRU00175"/>
    </source>
</evidence>
<organism evidence="10 11">
    <name type="scientific">Orchesella dallaii</name>
    <dbReference type="NCBI Taxonomy" id="48710"/>
    <lineage>
        <taxon>Eukaryota</taxon>
        <taxon>Metazoa</taxon>
        <taxon>Ecdysozoa</taxon>
        <taxon>Arthropoda</taxon>
        <taxon>Hexapoda</taxon>
        <taxon>Collembola</taxon>
        <taxon>Entomobryomorpha</taxon>
        <taxon>Entomobryoidea</taxon>
        <taxon>Orchesellidae</taxon>
        <taxon>Orchesellinae</taxon>
        <taxon>Orchesella</taxon>
    </lineage>
</organism>
<evidence type="ECO:0000256" key="8">
    <source>
        <dbReference type="SAM" id="MobiDB-lite"/>
    </source>
</evidence>
<evidence type="ECO:0000256" key="2">
    <source>
        <dbReference type="ARBA" id="ARBA00004906"/>
    </source>
</evidence>
<keyword evidence="11" id="KW-1185">Reference proteome</keyword>
<evidence type="ECO:0000259" key="9">
    <source>
        <dbReference type="PROSITE" id="PS50089"/>
    </source>
</evidence>
<keyword evidence="4 7" id="KW-0863">Zinc-finger</keyword>
<sequence>MSDTACVVCYRDVRYYSVGACDHSVCFECSVRMRVLLEQNECPICRQILDQVIFTRGKKHYNDVKDRIRMFILIPRYGVYVEDEDIKYGYEALLEHRCSICKNEPPFKDFRELKIHVQRVHELYACDLCTEYIRQFSRERRFYSRGDLAYHKRKGDRDDKSHRGHPLCHFCDRRYFDQDELFKHLRKDHFFCHFCDADGHNFYYDSYDDLRIHFRKEHFLCEEEDCKEERFTTAFRTEIDLKAHLTSAHSRLLGKHGTKQARVLDVEFSYGSRSDDERRSRRFRDGPRQTQRNRDGMENEESLFAYETPPAVPPSKPVNTESVQDFPTLEGAAPSTVLPVTSNGTGHSTNSSIAQRLALKSGLNVASTASTAAPGRPNWNAKVSGASKLDEEFPALGGPTRSNPSSAATISYSAQGSMHPQHGQFFTSVAVSSKAPPQPHRQRSQPKQNGFGAEEFPSLGNPSRARGVNGSAWTGSGVKMKPVPRSKKVAPAPNLGRKVEVDPSDDFHFVPLSVSRARRDSLSEKFEVKDDIGPESTTNKEKSKKKKKNRDKDDNSNNMPLNAAAIFTGGSLGHVEGGTIRNTEDDFPSLQAVRNSLPTGPGGARRFH</sequence>
<accession>A0ABP1RDE9</accession>
<feature type="domain" description="RING-type" evidence="9">
    <location>
        <begin position="6"/>
        <end position="46"/>
    </location>
</feature>